<evidence type="ECO:0000259" key="5">
    <source>
        <dbReference type="Pfam" id="PF12584"/>
    </source>
</evidence>
<evidence type="ECO:0000256" key="4">
    <source>
        <dbReference type="SAM" id="MobiDB-lite"/>
    </source>
</evidence>
<name>A0A1C1CAI3_9EURO</name>
<dbReference type="EMBL" id="LGRB01000019">
    <property type="protein sequence ID" value="OCT45478.1"/>
    <property type="molecule type" value="Genomic_DNA"/>
</dbReference>
<dbReference type="GO" id="GO:0005829">
    <property type="term" value="C:cytosol"/>
    <property type="evidence" value="ECO:0007669"/>
    <property type="project" value="GOC"/>
</dbReference>
<feature type="compositionally biased region" description="Polar residues" evidence="4">
    <location>
        <begin position="112"/>
        <end position="126"/>
    </location>
</feature>
<feature type="region of interest" description="Disordered" evidence="4">
    <location>
        <begin position="506"/>
        <end position="562"/>
    </location>
</feature>
<evidence type="ECO:0000259" key="6">
    <source>
        <dbReference type="Pfam" id="PF23036"/>
    </source>
</evidence>
<evidence type="ECO:0000256" key="2">
    <source>
        <dbReference type="ARBA" id="ARBA00022448"/>
    </source>
</evidence>
<accession>A0A1C1CAI3</accession>
<dbReference type="GO" id="GO:0006891">
    <property type="term" value="P:intra-Golgi vesicle-mediated transport"/>
    <property type="evidence" value="ECO:0007669"/>
    <property type="project" value="TreeGrafter"/>
</dbReference>
<evidence type="ECO:0008006" key="10">
    <source>
        <dbReference type="Google" id="ProtNLM"/>
    </source>
</evidence>
<keyword evidence="3" id="KW-0333">Golgi apparatus</keyword>
<dbReference type="InterPro" id="IPR055505">
    <property type="entry name" value="DUF7077"/>
</dbReference>
<evidence type="ECO:0000259" key="7">
    <source>
        <dbReference type="Pfam" id="PF23274"/>
    </source>
</evidence>
<dbReference type="InterPro" id="IPR045126">
    <property type="entry name" value="TRAPPC10/Trs130"/>
</dbReference>
<dbReference type="VEuPathDB" id="FungiDB:CLCR_01383"/>
<feature type="compositionally biased region" description="Polar residues" evidence="4">
    <location>
        <begin position="550"/>
        <end position="562"/>
    </location>
</feature>
<dbReference type="InterPro" id="IPR056913">
    <property type="entry name" value="TRAPPC10/Trs130_N"/>
</dbReference>
<dbReference type="PANTHER" id="PTHR13251">
    <property type="entry name" value="EPILEPSY HOLOPROSENCEPHALY CANDIDATE 1/TMEM1"/>
    <property type="match status" value="1"/>
</dbReference>
<feature type="region of interest" description="Disordered" evidence="4">
    <location>
        <begin position="150"/>
        <end position="177"/>
    </location>
</feature>
<feature type="region of interest" description="Disordered" evidence="4">
    <location>
        <begin position="110"/>
        <end position="130"/>
    </location>
</feature>
<dbReference type="AlphaFoldDB" id="A0A1C1CAI3"/>
<dbReference type="Pfam" id="PF23274">
    <property type="entry name" value="DUF7077"/>
    <property type="match status" value="1"/>
</dbReference>
<feature type="domain" description="DUF7077" evidence="7">
    <location>
        <begin position="918"/>
        <end position="1043"/>
    </location>
</feature>
<gene>
    <name evidence="8" type="ORF">CLCR_01383</name>
</gene>
<dbReference type="PANTHER" id="PTHR13251:SF3">
    <property type="entry name" value="TRAFFICKING PROTEIN PARTICLE COMPLEX SUBUNIT 10"/>
    <property type="match status" value="1"/>
</dbReference>
<dbReference type="eggNOG" id="KOG1931">
    <property type="taxonomic scope" value="Eukaryota"/>
</dbReference>
<keyword evidence="9" id="KW-1185">Reference proteome</keyword>
<dbReference type="OrthoDB" id="10256906at2759"/>
<dbReference type="Proteomes" id="UP000094526">
    <property type="component" value="Unassembled WGS sequence"/>
</dbReference>
<dbReference type="InterPro" id="IPR022233">
    <property type="entry name" value="TRAPPC10/Trs130_C"/>
</dbReference>
<dbReference type="VEuPathDB" id="FungiDB:G647_03389"/>
<feature type="domain" description="TRAPPC10/Trs130 N-terminal" evidence="6">
    <location>
        <begin position="11"/>
        <end position="400"/>
    </location>
</feature>
<dbReference type="STRING" id="86049.A0A1C1CAI3"/>
<evidence type="ECO:0000313" key="8">
    <source>
        <dbReference type="EMBL" id="OCT45478.1"/>
    </source>
</evidence>
<protein>
    <recommendedName>
        <fullName evidence="10">TMEM1 family protein</fullName>
    </recommendedName>
</protein>
<comment type="caution">
    <text evidence="8">The sequence shown here is derived from an EMBL/GenBank/DDBJ whole genome shotgun (WGS) entry which is preliminary data.</text>
</comment>
<evidence type="ECO:0000256" key="1">
    <source>
        <dbReference type="ARBA" id="ARBA00004555"/>
    </source>
</evidence>
<reference evidence="9" key="1">
    <citation type="submission" date="2015-07" db="EMBL/GenBank/DDBJ databases">
        <authorList>
            <person name="Teixeira M.M."/>
            <person name="Souza R.C."/>
            <person name="Almeida L.G."/>
            <person name="Vicente V.A."/>
            <person name="de Hoog S."/>
            <person name="Bocca A.L."/>
            <person name="de Almeida S.R."/>
            <person name="Vasconcelos A.T."/>
            <person name="Felipe M.S."/>
        </authorList>
    </citation>
    <scope>NUCLEOTIDE SEQUENCE [LARGE SCALE GENOMIC DNA]</scope>
    <source>
        <strain evidence="9">KSF</strain>
    </source>
</reference>
<dbReference type="GO" id="GO:1990071">
    <property type="term" value="C:TRAPPII protein complex"/>
    <property type="evidence" value="ECO:0007669"/>
    <property type="project" value="InterPro"/>
</dbReference>
<keyword evidence="2" id="KW-0813">Transport</keyword>
<comment type="subcellular location">
    <subcellularLocation>
        <location evidence="1">Golgi apparatus</location>
    </subcellularLocation>
</comment>
<proteinExistence type="predicted"/>
<dbReference type="Pfam" id="PF23036">
    <property type="entry name" value="TRAPPC10_1st"/>
    <property type="match status" value="1"/>
</dbReference>
<feature type="domain" description="TRAPPC10/Trs130 C-terminal" evidence="5">
    <location>
        <begin position="1247"/>
        <end position="1377"/>
    </location>
</feature>
<organism evidence="8 9">
    <name type="scientific">Cladophialophora carrionii</name>
    <dbReference type="NCBI Taxonomy" id="86049"/>
    <lineage>
        <taxon>Eukaryota</taxon>
        <taxon>Fungi</taxon>
        <taxon>Dikarya</taxon>
        <taxon>Ascomycota</taxon>
        <taxon>Pezizomycotina</taxon>
        <taxon>Eurotiomycetes</taxon>
        <taxon>Chaetothyriomycetidae</taxon>
        <taxon>Chaetothyriales</taxon>
        <taxon>Herpotrichiellaceae</taxon>
        <taxon>Cladophialophora</taxon>
    </lineage>
</organism>
<dbReference type="Pfam" id="PF24965">
    <property type="entry name" value="TRS130_4HB"/>
    <property type="match status" value="1"/>
</dbReference>
<dbReference type="GO" id="GO:0034498">
    <property type="term" value="P:early endosome to Golgi transport"/>
    <property type="evidence" value="ECO:0007669"/>
    <property type="project" value="TreeGrafter"/>
</dbReference>
<sequence length="1410" mass="157463">MDETDIPVTTNSKVIIQCTDPNGLFDRVEPRLSARSPLRNLHWKAPNRPLRSISNLNISLTREDKSAGAQSSVRRHQIPGLRETPYVKLLLVRCDDKETYKEKVRKEVRQWVKSQSPSGDTKSSMKSQEDHDASEWLVLHVVLPNTPAASQAKSSKHISLEASESTDSVNSKSKWPGKGSSTIFDKLRADFNSSKSGISRVAQVRLLDPGDKSTALTPSELEEQWQDLVDSLKSCILRSFDARVAQYESDIRERDSQRHLPGWNFCTFFILKEGLAKGFENLGLLEDALGVYDELSLGLDALVKDQARADYNDDSGALLSFSKESKALLRAALDSEIRPAQSMSLDSPIDIKYILNADRDYFPFDADRTNYQKLILSNEVSALDLRIYLFTREMEILNRQAQSGSRKAYQSSKSGINPAIQADLVERATQFINLAGRTLRFELYHAWGGQEGLSEEELHNQRTVTGNIVCTWQWRAAMQILSQVVPTLDIDDEHDTHALSLGAAELSRDADSDRGRHAPEFAASSSRISLGRERSPSRERSQERSKRNSILPNGTSYKQSITAHPGSRRLALWVSKLVLMARHLLENLEATRPWVMNMTRLAPNLGKHGTSGFPNGEANPEKMDDQVAHTELLAGLDSTTLKAAASSKKTFTSLYLILSIFSYRTLSGRGNGATSKQILTDLVGMEYSQGNYVIAARYLHSIIGSLPQFSYRVSEGYLLRIYADCLRNLDRPSDYAKCLISCLHSASKAHSKDSTESLSTSKQYYIDELFRVLPAIPATTLPAVSLFRIAAVSKTISPLERRDGFSTSIDIACLPGVCAPSIKEIKLRLVTKDGSDPRHIILALRDEVVITAASTTVTLETPVTTQGWYVPDDLELCIGNLRLLHHFKLGQDGEASRSEQSFGAQSAVVPLLVYPSYRSFGVKMYPFPIVHLAEVRRLLLQVRPGRNNIKQCKLRLRTATAGLRLNIHDSKLVDERRKSVCLSTAREGDALLMIMHDLGADSVTDVEIPYTMEVASEPAVTLRIEASYETDEGMFTSHDTLSVKVILPVTVNVQDVFRRDFMYSKFTVSPSTMVPLRLIGCKLEDNDFCHLVTGGSFDEPFVVFPKHPANWTVRLIPKHKDVKDTVGRMTLVVDFQSLDGVIFAILETHFVQEFLRSDYAFAARLLASHLVERVRSTWTEQDVEVAGLLQEFEVWKMEDMEWPSVLCAFDGDTRANIENWLRDWHSRTPRIKFSASKVPQRQLKLFVDVPPRPLLVLAFLDLNGSATTSSTATVGQPIMAELVITMEDKVDFELEGSFELVAPSDSWLIGGRRKGNVWLTQQPTRIQIVLFPQHLGHLLIPTVTLRCRRRAPNSGKDEWVDVTSELHNPTHGRSVLVTPDLRGTTVEIFGATPDDGTGRLIASESRGGVG</sequence>
<feature type="compositionally biased region" description="Basic and acidic residues" evidence="4">
    <location>
        <begin position="530"/>
        <end position="546"/>
    </location>
</feature>
<evidence type="ECO:0000256" key="3">
    <source>
        <dbReference type="ARBA" id="ARBA00023034"/>
    </source>
</evidence>
<feature type="compositionally biased region" description="Basic and acidic residues" evidence="4">
    <location>
        <begin position="506"/>
        <end position="519"/>
    </location>
</feature>
<feature type="compositionally biased region" description="Polar residues" evidence="4">
    <location>
        <begin position="162"/>
        <end position="177"/>
    </location>
</feature>
<dbReference type="Pfam" id="PF12584">
    <property type="entry name" value="TRAPPC10"/>
    <property type="match status" value="1"/>
</dbReference>
<evidence type="ECO:0000313" key="9">
    <source>
        <dbReference type="Proteomes" id="UP000094526"/>
    </source>
</evidence>